<evidence type="ECO:0000256" key="1">
    <source>
        <dbReference type="ARBA" id="ARBA00004141"/>
    </source>
</evidence>
<feature type="transmembrane region" description="Helical" evidence="7">
    <location>
        <begin position="191"/>
        <end position="209"/>
    </location>
</feature>
<accession>A0A917IED6</accession>
<gene>
    <name evidence="9" type="ORF">GCM10010921_19190</name>
</gene>
<comment type="caution">
    <text evidence="9">The sequence shown here is derived from an EMBL/GenBank/DDBJ whole genome shotgun (WGS) entry which is preliminary data.</text>
</comment>
<evidence type="ECO:0000256" key="5">
    <source>
        <dbReference type="ARBA" id="ARBA00022989"/>
    </source>
</evidence>
<dbReference type="GO" id="GO:0016020">
    <property type="term" value="C:membrane"/>
    <property type="evidence" value="ECO:0007669"/>
    <property type="project" value="UniProtKB-SubCell"/>
</dbReference>
<comment type="subcellular location">
    <subcellularLocation>
        <location evidence="1">Membrane</location>
        <topology evidence="1">Multi-pass membrane protein</topology>
    </subcellularLocation>
</comment>
<protein>
    <submittedName>
        <fullName evidence="9">Rhomboid family intramembrane serine protease</fullName>
    </submittedName>
</protein>
<keyword evidence="6 7" id="KW-0472">Membrane</keyword>
<feature type="domain" description="Peptidase S54 rhomboid" evidence="8">
    <location>
        <begin position="127"/>
        <end position="257"/>
    </location>
</feature>
<dbReference type="Pfam" id="PF01694">
    <property type="entry name" value="Rhomboid"/>
    <property type="match status" value="1"/>
</dbReference>
<dbReference type="Gene3D" id="1.20.1540.10">
    <property type="entry name" value="Rhomboid-like"/>
    <property type="match status" value="1"/>
</dbReference>
<dbReference type="GO" id="GO:0006508">
    <property type="term" value="P:proteolysis"/>
    <property type="evidence" value="ECO:0007669"/>
    <property type="project" value="UniProtKB-KW"/>
</dbReference>
<keyword evidence="10" id="KW-1185">Reference proteome</keyword>
<dbReference type="PANTHER" id="PTHR43731:SF14">
    <property type="entry name" value="PRESENILIN-ASSOCIATED RHOMBOID-LIKE PROTEIN, MITOCHONDRIAL"/>
    <property type="match status" value="1"/>
</dbReference>
<evidence type="ECO:0000256" key="3">
    <source>
        <dbReference type="ARBA" id="ARBA00022692"/>
    </source>
</evidence>
<dbReference type="InterPro" id="IPR022764">
    <property type="entry name" value="Peptidase_S54_rhomboid_dom"/>
</dbReference>
<keyword evidence="4" id="KW-0378">Hydrolase</keyword>
<dbReference type="InterPro" id="IPR035952">
    <property type="entry name" value="Rhomboid-like_sf"/>
</dbReference>
<keyword evidence="9" id="KW-0645">Protease</keyword>
<evidence type="ECO:0000256" key="6">
    <source>
        <dbReference type="ARBA" id="ARBA00023136"/>
    </source>
</evidence>
<dbReference type="AlphaFoldDB" id="A0A917IED6"/>
<evidence type="ECO:0000313" key="9">
    <source>
        <dbReference type="EMBL" id="GGH44494.1"/>
    </source>
</evidence>
<organism evidence="9 10">
    <name type="scientific">Microbacterium album</name>
    <dbReference type="NCBI Taxonomy" id="2053191"/>
    <lineage>
        <taxon>Bacteria</taxon>
        <taxon>Bacillati</taxon>
        <taxon>Actinomycetota</taxon>
        <taxon>Actinomycetes</taxon>
        <taxon>Micrococcales</taxon>
        <taxon>Microbacteriaceae</taxon>
        <taxon>Microbacterium</taxon>
    </lineage>
</organism>
<sequence>MTVAEPSRNPENYCYRHPDRQSFALCQRCTRTICPECQTPAAVGVICPECIREQRKSRTPAQRRALRRWGRSGALVASDRPVVTNWIVAITGAAFLLNLLLTPLGFGLQPWLAFYAPRLYPQFGSFEPWRLVSVTLVHSGFLHVALNLLSVWIIGRLLEPTIGRWRFLALYLISAVGGSVAVALLSFNTPVVGASGALFGMLGALVVIGRQLGGNVTGVLIILGINLAVGFVFGGISWEAHVGGLIAGLLVGLIFARTRRADQFRAQAWLLAGLTAVLLALLAVPPAILF</sequence>
<name>A0A917IED6_9MICO</name>
<dbReference type="SUPFAM" id="SSF144091">
    <property type="entry name" value="Rhomboid-like"/>
    <property type="match status" value="1"/>
</dbReference>
<feature type="transmembrane region" description="Helical" evidence="7">
    <location>
        <begin position="86"/>
        <end position="111"/>
    </location>
</feature>
<proteinExistence type="inferred from homology"/>
<comment type="similarity">
    <text evidence="2">Belongs to the peptidase S54 family.</text>
</comment>
<feature type="transmembrane region" description="Helical" evidence="7">
    <location>
        <begin position="167"/>
        <end position="185"/>
    </location>
</feature>
<dbReference type="SMART" id="SM01160">
    <property type="entry name" value="DUF1751"/>
    <property type="match status" value="1"/>
</dbReference>
<evidence type="ECO:0000256" key="7">
    <source>
        <dbReference type="SAM" id="Phobius"/>
    </source>
</evidence>
<evidence type="ECO:0000256" key="4">
    <source>
        <dbReference type="ARBA" id="ARBA00022801"/>
    </source>
</evidence>
<reference evidence="9" key="2">
    <citation type="submission" date="2020-09" db="EMBL/GenBank/DDBJ databases">
        <authorList>
            <person name="Sun Q."/>
            <person name="Zhou Y."/>
        </authorList>
    </citation>
    <scope>NUCLEOTIDE SEQUENCE</scope>
    <source>
        <strain evidence="9">CGMCC 1.15794</strain>
    </source>
</reference>
<dbReference type="RefSeq" id="WP_188756065.1">
    <property type="nucleotide sequence ID" value="NZ_BMJY01000007.1"/>
</dbReference>
<dbReference type="EMBL" id="BMJY01000007">
    <property type="protein sequence ID" value="GGH44494.1"/>
    <property type="molecule type" value="Genomic_DNA"/>
</dbReference>
<feature type="transmembrane region" description="Helical" evidence="7">
    <location>
        <begin position="240"/>
        <end position="256"/>
    </location>
</feature>
<dbReference type="GO" id="GO:0004252">
    <property type="term" value="F:serine-type endopeptidase activity"/>
    <property type="evidence" value="ECO:0007669"/>
    <property type="project" value="InterPro"/>
</dbReference>
<dbReference type="InterPro" id="IPR050925">
    <property type="entry name" value="Rhomboid_protease_S54"/>
</dbReference>
<keyword evidence="3 7" id="KW-0812">Transmembrane</keyword>
<evidence type="ECO:0000256" key="2">
    <source>
        <dbReference type="ARBA" id="ARBA00009045"/>
    </source>
</evidence>
<keyword evidence="5 7" id="KW-1133">Transmembrane helix</keyword>
<feature type="transmembrane region" description="Helical" evidence="7">
    <location>
        <begin position="268"/>
        <end position="289"/>
    </location>
</feature>
<feature type="transmembrane region" description="Helical" evidence="7">
    <location>
        <begin position="131"/>
        <end position="155"/>
    </location>
</feature>
<dbReference type="Proteomes" id="UP000657592">
    <property type="component" value="Unassembled WGS sequence"/>
</dbReference>
<evidence type="ECO:0000259" key="8">
    <source>
        <dbReference type="Pfam" id="PF01694"/>
    </source>
</evidence>
<evidence type="ECO:0000313" key="10">
    <source>
        <dbReference type="Proteomes" id="UP000657592"/>
    </source>
</evidence>
<feature type="transmembrane region" description="Helical" evidence="7">
    <location>
        <begin position="216"/>
        <end position="234"/>
    </location>
</feature>
<reference evidence="9" key="1">
    <citation type="journal article" date="2014" name="Int. J. Syst. Evol. Microbiol.">
        <title>Complete genome sequence of Corynebacterium casei LMG S-19264T (=DSM 44701T), isolated from a smear-ripened cheese.</title>
        <authorList>
            <consortium name="US DOE Joint Genome Institute (JGI-PGF)"/>
            <person name="Walter F."/>
            <person name="Albersmeier A."/>
            <person name="Kalinowski J."/>
            <person name="Ruckert C."/>
        </authorList>
    </citation>
    <scope>NUCLEOTIDE SEQUENCE</scope>
    <source>
        <strain evidence="9">CGMCC 1.15794</strain>
    </source>
</reference>
<dbReference type="PANTHER" id="PTHR43731">
    <property type="entry name" value="RHOMBOID PROTEASE"/>
    <property type="match status" value="1"/>
</dbReference>